<organism evidence="1 2">
    <name type="scientific">Pistacia integerrima</name>
    <dbReference type="NCBI Taxonomy" id="434235"/>
    <lineage>
        <taxon>Eukaryota</taxon>
        <taxon>Viridiplantae</taxon>
        <taxon>Streptophyta</taxon>
        <taxon>Embryophyta</taxon>
        <taxon>Tracheophyta</taxon>
        <taxon>Spermatophyta</taxon>
        <taxon>Magnoliopsida</taxon>
        <taxon>eudicotyledons</taxon>
        <taxon>Gunneridae</taxon>
        <taxon>Pentapetalae</taxon>
        <taxon>rosids</taxon>
        <taxon>malvids</taxon>
        <taxon>Sapindales</taxon>
        <taxon>Anacardiaceae</taxon>
        <taxon>Pistacia</taxon>
    </lineage>
</organism>
<comment type="caution">
    <text evidence="1">The sequence shown here is derived from an EMBL/GenBank/DDBJ whole genome shotgun (WGS) entry which is preliminary data.</text>
</comment>
<protein>
    <submittedName>
        <fullName evidence="1">Uncharacterized protein</fullName>
    </submittedName>
</protein>
<sequence>MAQSTLVSKGSITLQKKMVDNRRKMENNNVPDLTDFMNDMFFGAVDNDKKAYNLTGGGGRPLMDEEDDFDDSTRSNSSRLTQEWLEEAKRMVASSPSRSESPSRLVGSPRFAAAQARLSVSSIDRRDPLSRSARRHRAGEGFSGQILSKSEKHARNKSLTLDTSTTLSSESEQSPANAVHKWFSNILNPSSPTSTPSSPTSPTNLSHDPTAIFLPPRQSTPRRSRFKTDNSAPHPQGTPVPSRRTFKTSSGPLTEPTPNLLSLPKNIIESAPRRSISSSLPLDRPLSPPKNLVESAHRRSVSRSTCFLEKGVPISNENGWSKEEEKSRDLCLNGFLKEQRIKIEKILNRESDYKAKIVLPGPSNSTSSMVAAICYAWLLENRLRKNKGSESNAEKYVVVPVMNVRRGKMWKHQQTAWLFHHVGLHATSLLFADEVDLESLMMTGKLNIVVVGQDVLTTNGEAGSQCTILTDNYCEDAYDLLQTPMLKTSLLAGILLDTQNLDIASPLSMTRDAEAVQLLLVGSAPNYRNAVYDQLTVMQDQRDNSFLEALSYNYGKLPVENGLETKAQLEDRVPERRSTSTSKSEATTQILHKNPNGVTNAKNNKTSSSPAKPNSLPAKATATAPPPSRGKNGFFLAKWFGFGSK</sequence>
<name>A0ACC0ZC04_9ROSI</name>
<dbReference type="EMBL" id="CM047737">
    <property type="protein sequence ID" value="KAJ0048995.1"/>
    <property type="molecule type" value="Genomic_DNA"/>
</dbReference>
<dbReference type="Proteomes" id="UP001163603">
    <property type="component" value="Chromosome 2"/>
</dbReference>
<keyword evidence="2" id="KW-1185">Reference proteome</keyword>
<reference evidence="2" key="1">
    <citation type="journal article" date="2023" name="G3 (Bethesda)">
        <title>Genome assembly and association tests identify interacting loci associated with vigor, precocity, and sex in interspecific pistachio rootstocks.</title>
        <authorList>
            <person name="Palmer W."/>
            <person name="Jacygrad E."/>
            <person name="Sagayaradj S."/>
            <person name="Cavanaugh K."/>
            <person name="Han R."/>
            <person name="Bertier L."/>
            <person name="Beede B."/>
            <person name="Kafkas S."/>
            <person name="Golino D."/>
            <person name="Preece J."/>
            <person name="Michelmore R."/>
        </authorList>
    </citation>
    <scope>NUCLEOTIDE SEQUENCE [LARGE SCALE GENOMIC DNA]</scope>
</reference>
<gene>
    <name evidence="1" type="ORF">Pint_15556</name>
</gene>
<evidence type="ECO:0000313" key="1">
    <source>
        <dbReference type="EMBL" id="KAJ0048995.1"/>
    </source>
</evidence>
<accession>A0ACC0ZC04</accession>
<evidence type="ECO:0000313" key="2">
    <source>
        <dbReference type="Proteomes" id="UP001163603"/>
    </source>
</evidence>
<proteinExistence type="predicted"/>